<dbReference type="Proteomes" id="UP000886523">
    <property type="component" value="Unassembled WGS sequence"/>
</dbReference>
<name>A0A9P6DZD5_9AGAM</name>
<keyword evidence="3" id="KW-0378">Hydrolase</keyword>
<dbReference type="GO" id="GO:0004568">
    <property type="term" value="F:chitinase activity"/>
    <property type="evidence" value="ECO:0007669"/>
    <property type="project" value="TreeGrafter"/>
</dbReference>
<dbReference type="GO" id="GO:0008061">
    <property type="term" value="F:chitin binding"/>
    <property type="evidence" value="ECO:0007669"/>
    <property type="project" value="InterPro"/>
</dbReference>
<dbReference type="PANTHER" id="PTHR11177">
    <property type="entry name" value="CHITINASE"/>
    <property type="match status" value="1"/>
</dbReference>
<proteinExistence type="predicted"/>
<feature type="compositionally biased region" description="Polar residues" evidence="1">
    <location>
        <begin position="1"/>
        <end position="15"/>
    </location>
</feature>
<dbReference type="InterPro" id="IPR017853">
    <property type="entry name" value="GH"/>
</dbReference>
<dbReference type="SUPFAM" id="SSF51445">
    <property type="entry name" value="(Trans)glycosidases"/>
    <property type="match status" value="1"/>
</dbReference>
<dbReference type="OrthoDB" id="73875at2759"/>
<dbReference type="InterPro" id="IPR050314">
    <property type="entry name" value="Glycosyl_Hydrlase_18"/>
</dbReference>
<protein>
    <submittedName>
        <fullName evidence="3">Glycoside hydrolase family 18 protein</fullName>
    </submittedName>
</protein>
<evidence type="ECO:0000313" key="3">
    <source>
        <dbReference type="EMBL" id="KAF9515875.1"/>
    </source>
</evidence>
<dbReference type="GO" id="GO:0006032">
    <property type="term" value="P:chitin catabolic process"/>
    <property type="evidence" value="ECO:0007669"/>
    <property type="project" value="TreeGrafter"/>
</dbReference>
<dbReference type="GO" id="GO:0005576">
    <property type="term" value="C:extracellular region"/>
    <property type="evidence" value="ECO:0007669"/>
    <property type="project" value="TreeGrafter"/>
</dbReference>
<dbReference type="SMART" id="SM00636">
    <property type="entry name" value="Glyco_18"/>
    <property type="match status" value="1"/>
</dbReference>
<gene>
    <name evidence="3" type="ORF">BS47DRAFT_1371901</name>
</gene>
<evidence type="ECO:0000259" key="2">
    <source>
        <dbReference type="SMART" id="SM00636"/>
    </source>
</evidence>
<organism evidence="3 4">
    <name type="scientific">Hydnum rufescens UP504</name>
    <dbReference type="NCBI Taxonomy" id="1448309"/>
    <lineage>
        <taxon>Eukaryota</taxon>
        <taxon>Fungi</taxon>
        <taxon>Dikarya</taxon>
        <taxon>Basidiomycota</taxon>
        <taxon>Agaricomycotina</taxon>
        <taxon>Agaricomycetes</taxon>
        <taxon>Cantharellales</taxon>
        <taxon>Hydnaceae</taxon>
        <taxon>Hydnum</taxon>
    </lineage>
</organism>
<dbReference type="Gene3D" id="3.20.20.80">
    <property type="entry name" value="Glycosidases"/>
    <property type="match status" value="2"/>
</dbReference>
<evidence type="ECO:0000256" key="1">
    <source>
        <dbReference type="SAM" id="MobiDB-lite"/>
    </source>
</evidence>
<feature type="region of interest" description="Disordered" evidence="1">
    <location>
        <begin position="1"/>
        <end position="40"/>
    </location>
</feature>
<dbReference type="InterPro" id="IPR011583">
    <property type="entry name" value="Chitinase_II/V-like_cat"/>
</dbReference>
<sequence>MATPTSLVSLPSSQLGSSPATSGTSSATPSPVPASGTNRAPLTNPVVATYYPDWAFESMAPEQVDFARFDWVDFAFAVPTSSFDLEWTQDNSAALLNRLVNLAHVANKRVKLSYFSPAVATPASRATFVKNIVAMYEQFDLDAHCPHAALITAAVATTPFASSSPPTPLASVASFSAVLDYILLMNYDQPWPKCTAFQCLRNSTQPDASVVGAVRSWTTAGFDKSKILLGVPSYGYVQKSQATSLRQRGVDILPILVPEDSTVISAPAAASAAPLLSGTGNQIQFIDLVQQGVIQLAESTGSPTLSPASTSPVNRFQRYWDACSSTPFLMSLSQDQLPLFPKVLGIAGVNMFDVHGDTADYVLTDALRSGLGLPSVPVKPSIDAIISGFFDGR</sequence>
<comment type="caution">
    <text evidence="3">The sequence shown here is derived from an EMBL/GenBank/DDBJ whole genome shotgun (WGS) entry which is preliminary data.</text>
</comment>
<dbReference type="AlphaFoldDB" id="A0A9P6DZD5"/>
<keyword evidence="4" id="KW-1185">Reference proteome</keyword>
<reference evidence="3" key="1">
    <citation type="journal article" date="2020" name="Nat. Commun.">
        <title>Large-scale genome sequencing of mycorrhizal fungi provides insights into the early evolution of symbiotic traits.</title>
        <authorList>
            <person name="Miyauchi S."/>
            <person name="Kiss E."/>
            <person name="Kuo A."/>
            <person name="Drula E."/>
            <person name="Kohler A."/>
            <person name="Sanchez-Garcia M."/>
            <person name="Morin E."/>
            <person name="Andreopoulos B."/>
            <person name="Barry K.W."/>
            <person name="Bonito G."/>
            <person name="Buee M."/>
            <person name="Carver A."/>
            <person name="Chen C."/>
            <person name="Cichocki N."/>
            <person name="Clum A."/>
            <person name="Culley D."/>
            <person name="Crous P.W."/>
            <person name="Fauchery L."/>
            <person name="Girlanda M."/>
            <person name="Hayes R.D."/>
            <person name="Keri Z."/>
            <person name="LaButti K."/>
            <person name="Lipzen A."/>
            <person name="Lombard V."/>
            <person name="Magnuson J."/>
            <person name="Maillard F."/>
            <person name="Murat C."/>
            <person name="Nolan M."/>
            <person name="Ohm R.A."/>
            <person name="Pangilinan J."/>
            <person name="Pereira M.F."/>
            <person name="Perotto S."/>
            <person name="Peter M."/>
            <person name="Pfister S."/>
            <person name="Riley R."/>
            <person name="Sitrit Y."/>
            <person name="Stielow J.B."/>
            <person name="Szollosi G."/>
            <person name="Zifcakova L."/>
            <person name="Stursova M."/>
            <person name="Spatafora J.W."/>
            <person name="Tedersoo L."/>
            <person name="Vaario L.M."/>
            <person name="Yamada A."/>
            <person name="Yan M."/>
            <person name="Wang P."/>
            <person name="Xu J."/>
            <person name="Bruns T."/>
            <person name="Baldrian P."/>
            <person name="Vilgalys R."/>
            <person name="Dunand C."/>
            <person name="Henrissat B."/>
            <person name="Grigoriev I.V."/>
            <person name="Hibbett D."/>
            <person name="Nagy L.G."/>
            <person name="Martin F.M."/>
        </authorList>
    </citation>
    <scope>NUCLEOTIDE SEQUENCE</scope>
    <source>
        <strain evidence="3">UP504</strain>
    </source>
</reference>
<dbReference type="PANTHER" id="PTHR11177:SF317">
    <property type="entry name" value="CHITINASE 12-RELATED"/>
    <property type="match status" value="1"/>
</dbReference>
<accession>A0A9P6DZD5</accession>
<evidence type="ECO:0000313" key="4">
    <source>
        <dbReference type="Proteomes" id="UP000886523"/>
    </source>
</evidence>
<dbReference type="EMBL" id="MU128945">
    <property type="protein sequence ID" value="KAF9515875.1"/>
    <property type="molecule type" value="Genomic_DNA"/>
</dbReference>
<feature type="compositionally biased region" description="Low complexity" evidence="1">
    <location>
        <begin position="16"/>
        <end position="37"/>
    </location>
</feature>
<feature type="domain" description="Chitinase II/V-like catalytic" evidence="2">
    <location>
        <begin position="45"/>
        <end position="357"/>
    </location>
</feature>